<dbReference type="EMBL" id="BGPR01000663">
    <property type="protein sequence ID" value="GBM30537.1"/>
    <property type="molecule type" value="Genomic_DNA"/>
</dbReference>
<reference evidence="1 2" key="1">
    <citation type="journal article" date="2019" name="Sci. Rep.">
        <title>Orb-weaving spider Araneus ventricosus genome elucidates the spidroin gene catalogue.</title>
        <authorList>
            <person name="Kono N."/>
            <person name="Nakamura H."/>
            <person name="Ohtoshi R."/>
            <person name="Moran D.A.P."/>
            <person name="Shinohara A."/>
            <person name="Yoshida Y."/>
            <person name="Fujiwara M."/>
            <person name="Mori M."/>
            <person name="Tomita M."/>
            <person name="Arakawa K."/>
        </authorList>
    </citation>
    <scope>NUCLEOTIDE SEQUENCE [LARGE SCALE GENOMIC DNA]</scope>
</reference>
<protein>
    <submittedName>
        <fullName evidence="1">Uncharacterized protein</fullName>
    </submittedName>
</protein>
<keyword evidence="2" id="KW-1185">Reference proteome</keyword>
<name>A0A4Y2EPV8_ARAVE</name>
<evidence type="ECO:0000313" key="1">
    <source>
        <dbReference type="EMBL" id="GBM30537.1"/>
    </source>
</evidence>
<accession>A0A4Y2EPV8</accession>
<evidence type="ECO:0000313" key="2">
    <source>
        <dbReference type="Proteomes" id="UP000499080"/>
    </source>
</evidence>
<dbReference type="AlphaFoldDB" id="A0A4Y2EPV8"/>
<organism evidence="1 2">
    <name type="scientific">Araneus ventricosus</name>
    <name type="common">Orbweaver spider</name>
    <name type="synonym">Epeira ventricosa</name>
    <dbReference type="NCBI Taxonomy" id="182803"/>
    <lineage>
        <taxon>Eukaryota</taxon>
        <taxon>Metazoa</taxon>
        <taxon>Ecdysozoa</taxon>
        <taxon>Arthropoda</taxon>
        <taxon>Chelicerata</taxon>
        <taxon>Arachnida</taxon>
        <taxon>Araneae</taxon>
        <taxon>Araneomorphae</taxon>
        <taxon>Entelegynae</taxon>
        <taxon>Araneoidea</taxon>
        <taxon>Araneidae</taxon>
        <taxon>Araneus</taxon>
    </lineage>
</organism>
<comment type="caution">
    <text evidence="1">The sequence shown here is derived from an EMBL/GenBank/DDBJ whole genome shotgun (WGS) entry which is preliminary data.</text>
</comment>
<proteinExistence type="predicted"/>
<dbReference type="Proteomes" id="UP000499080">
    <property type="component" value="Unassembled WGS sequence"/>
</dbReference>
<sequence length="83" mass="9615">MRSRRDGGKQIVSPTNNSVLLDLTPWRPVINYRHSSKNKDFPFRRQDKRQVIACSDIFARTLHASDRQIKLDPVDMDGGTSFR</sequence>
<gene>
    <name evidence="1" type="ORF">AVEN_264994_1</name>
</gene>